<feature type="domain" description="FAD-binding FR-type" evidence="12">
    <location>
        <begin position="25"/>
        <end position="129"/>
    </location>
</feature>
<dbReference type="Proteomes" id="UP000318478">
    <property type="component" value="Unassembled WGS sequence"/>
</dbReference>
<evidence type="ECO:0000256" key="10">
    <source>
        <dbReference type="ARBA" id="ARBA00034078"/>
    </source>
</evidence>
<keyword evidence="8 11" id="KW-0408">Iron</keyword>
<dbReference type="GO" id="GO:0051537">
    <property type="term" value="F:2 iron, 2 sulfur cluster binding"/>
    <property type="evidence" value="ECO:0007669"/>
    <property type="project" value="UniProtKB-KW"/>
</dbReference>
<evidence type="ECO:0000259" key="12">
    <source>
        <dbReference type="PROSITE" id="PS51384"/>
    </source>
</evidence>
<dbReference type="InterPro" id="IPR037117">
    <property type="entry name" value="Dihydroorotate_DH_ele_sf"/>
</dbReference>
<dbReference type="Gene3D" id="2.10.240.10">
    <property type="entry name" value="Dihydroorotate dehydrogenase, electron transfer subunit"/>
    <property type="match status" value="1"/>
</dbReference>
<feature type="binding site" evidence="11">
    <location>
        <position position="276"/>
    </location>
    <ligand>
        <name>[2Fe-2S] cluster</name>
        <dbReference type="ChEBI" id="CHEBI:190135"/>
    </ligand>
</feature>
<dbReference type="EMBL" id="SJPO01000006">
    <property type="protein sequence ID" value="TWT76067.1"/>
    <property type="molecule type" value="Genomic_DNA"/>
</dbReference>
<keyword evidence="5 11" id="KW-0479">Metal-binding</keyword>
<dbReference type="Gene3D" id="2.40.30.10">
    <property type="entry name" value="Translation factors"/>
    <property type="match status" value="1"/>
</dbReference>
<dbReference type="RefSeq" id="WP_146588000.1">
    <property type="nucleotide sequence ID" value="NZ_SJPO01000006.1"/>
</dbReference>
<keyword evidence="3" id="KW-0285">Flavoprotein</keyword>
<evidence type="ECO:0000256" key="3">
    <source>
        <dbReference type="ARBA" id="ARBA00022630"/>
    </source>
</evidence>
<dbReference type="CDD" id="cd06218">
    <property type="entry name" value="DHOD_e_trans"/>
    <property type="match status" value="1"/>
</dbReference>
<keyword evidence="4 11" id="KW-0001">2Fe-2S</keyword>
<reference evidence="13 14" key="1">
    <citation type="submission" date="2019-02" db="EMBL/GenBank/DDBJ databases">
        <title>Deep-cultivation of Planctomycetes and their phenomic and genomic characterization uncovers novel biology.</title>
        <authorList>
            <person name="Wiegand S."/>
            <person name="Jogler M."/>
            <person name="Boedeker C."/>
            <person name="Pinto D."/>
            <person name="Vollmers J."/>
            <person name="Rivas-Marin E."/>
            <person name="Kohn T."/>
            <person name="Peeters S.H."/>
            <person name="Heuer A."/>
            <person name="Rast P."/>
            <person name="Oberbeckmann S."/>
            <person name="Bunk B."/>
            <person name="Jeske O."/>
            <person name="Meyerdierks A."/>
            <person name="Storesund J.E."/>
            <person name="Kallscheuer N."/>
            <person name="Luecker S."/>
            <person name="Lage O.M."/>
            <person name="Pohl T."/>
            <person name="Merkel B.J."/>
            <person name="Hornburger P."/>
            <person name="Mueller R.-W."/>
            <person name="Bruemmer F."/>
            <person name="Labrenz M."/>
            <person name="Spormann A.M."/>
            <person name="Op Den Camp H."/>
            <person name="Overmann J."/>
            <person name="Amann R."/>
            <person name="Jetten M.S.M."/>
            <person name="Mascher T."/>
            <person name="Medema M.H."/>
            <person name="Devos D.P."/>
            <person name="Kaster A.-K."/>
            <person name="Ovreas L."/>
            <person name="Rohde M."/>
            <person name="Galperin M.Y."/>
            <person name="Jogler C."/>
        </authorList>
    </citation>
    <scope>NUCLEOTIDE SEQUENCE [LARGE SCALE GENOMIC DNA]</scope>
    <source>
        <strain evidence="13 14">Pla123a</strain>
    </source>
</reference>
<dbReference type="InterPro" id="IPR050353">
    <property type="entry name" value="PyrK_electron_transfer"/>
</dbReference>
<evidence type="ECO:0000256" key="4">
    <source>
        <dbReference type="ARBA" id="ARBA00022714"/>
    </source>
</evidence>
<feature type="binding site" evidence="11">
    <location>
        <position position="273"/>
    </location>
    <ligand>
        <name>[2Fe-2S] cluster</name>
        <dbReference type="ChEBI" id="CHEBI:190135"/>
    </ligand>
</feature>
<evidence type="ECO:0000256" key="11">
    <source>
        <dbReference type="PIRSR" id="PIRSR006816-2"/>
    </source>
</evidence>
<gene>
    <name evidence="13" type="primary">pyrK_1</name>
    <name evidence="13" type="ORF">Pla123a_28540</name>
</gene>
<dbReference type="PIRSF" id="PIRSF006816">
    <property type="entry name" value="Cyc3_hyd_g"/>
    <property type="match status" value="1"/>
</dbReference>
<dbReference type="InterPro" id="IPR012165">
    <property type="entry name" value="Cyt_c3_hydrogenase_gsu"/>
</dbReference>
<sequence>MDDAPDCHVANGHDSLHAAHYADHAAFTPAVVLENEQLARGTYRMRIDAAGIAERIVPGQFVMVRVAGQVDPMLGRAFAMYDVVRDGSGAAVALDFVYLVHGKLTTALAACQPGRTVELWGPLGNGFDPVECDRRILVAGGIGYTPFLAAGKESLGAARYGAPARVGGAAAEVVMCYGVRTADLLAGEPAFRAAGLDLRIASDDGSVGHHGLVTDLLNEALDEARDDYAGKRVQVDCCGPEPMMEAVAKICLDRGAPCRVSLETPMACGIGICFSCVAKVKQPAGDWDYKRTCVDGPVFDAAKIEW</sequence>
<evidence type="ECO:0000256" key="8">
    <source>
        <dbReference type="ARBA" id="ARBA00023004"/>
    </source>
</evidence>
<dbReference type="InterPro" id="IPR039261">
    <property type="entry name" value="FNR_nucleotide-bd"/>
</dbReference>
<keyword evidence="14" id="KW-1185">Reference proteome</keyword>
<dbReference type="AlphaFoldDB" id="A0A5C5YMN2"/>
<dbReference type="Pfam" id="PF10418">
    <property type="entry name" value="DHODB_Fe-S_bind"/>
    <property type="match status" value="1"/>
</dbReference>
<evidence type="ECO:0000256" key="7">
    <source>
        <dbReference type="ARBA" id="ARBA00022982"/>
    </source>
</evidence>
<comment type="cofactor">
    <cofactor evidence="11">
        <name>[2Fe-2S] cluster</name>
        <dbReference type="ChEBI" id="CHEBI:190135"/>
    </cofactor>
    <text evidence="11">Binds 1 [2Fe-2S] cluster per subunit.</text>
</comment>
<keyword evidence="6" id="KW-0274">FAD</keyword>
<accession>A0A5C5YMN2</accession>
<proteinExistence type="inferred from homology"/>
<dbReference type="SUPFAM" id="SSF63380">
    <property type="entry name" value="Riboflavin synthase domain-like"/>
    <property type="match status" value="1"/>
</dbReference>
<evidence type="ECO:0000256" key="2">
    <source>
        <dbReference type="ARBA" id="ARBA00022448"/>
    </source>
</evidence>
<comment type="caution">
    <text evidence="13">The sequence shown here is derived from an EMBL/GenBank/DDBJ whole genome shotgun (WGS) entry which is preliminary data.</text>
</comment>
<dbReference type="SUPFAM" id="SSF52343">
    <property type="entry name" value="Ferredoxin reductase-like, C-terminal NADP-linked domain"/>
    <property type="match status" value="1"/>
</dbReference>
<feature type="binding site" evidence="11">
    <location>
        <position position="268"/>
    </location>
    <ligand>
        <name>[2Fe-2S] cluster</name>
        <dbReference type="ChEBI" id="CHEBI:190135"/>
    </ligand>
</feature>
<dbReference type="PANTHER" id="PTHR43513:SF3">
    <property type="entry name" value="DIHYDROOROTATE DEHYDROGENASE B (NAD(+)), ELECTRON TRANSFER SUBUNIT-RELATED"/>
    <property type="match status" value="1"/>
</dbReference>
<evidence type="ECO:0000256" key="1">
    <source>
        <dbReference type="ARBA" id="ARBA00006422"/>
    </source>
</evidence>
<dbReference type="Gene3D" id="3.40.50.80">
    <property type="entry name" value="Nucleotide-binding domain of ferredoxin-NADP reductase (FNR) module"/>
    <property type="match status" value="1"/>
</dbReference>
<dbReference type="GO" id="GO:0016491">
    <property type="term" value="F:oxidoreductase activity"/>
    <property type="evidence" value="ECO:0007669"/>
    <property type="project" value="InterPro"/>
</dbReference>
<protein>
    <submittedName>
        <fullName evidence="13">Dihydroorotate dehydrogenase B (NAD(+)), electron transfer subunit</fullName>
    </submittedName>
</protein>
<dbReference type="GO" id="GO:0006221">
    <property type="term" value="P:pyrimidine nucleotide biosynthetic process"/>
    <property type="evidence" value="ECO:0007669"/>
    <property type="project" value="InterPro"/>
</dbReference>
<evidence type="ECO:0000256" key="5">
    <source>
        <dbReference type="ARBA" id="ARBA00022723"/>
    </source>
</evidence>
<organism evidence="13 14">
    <name type="scientific">Posidoniimonas polymericola</name>
    <dbReference type="NCBI Taxonomy" id="2528002"/>
    <lineage>
        <taxon>Bacteria</taxon>
        <taxon>Pseudomonadati</taxon>
        <taxon>Planctomycetota</taxon>
        <taxon>Planctomycetia</taxon>
        <taxon>Pirellulales</taxon>
        <taxon>Lacipirellulaceae</taxon>
        <taxon>Posidoniimonas</taxon>
    </lineage>
</organism>
<evidence type="ECO:0000313" key="14">
    <source>
        <dbReference type="Proteomes" id="UP000318478"/>
    </source>
</evidence>
<dbReference type="OrthoDB" id="9789468at2"/>
<feature type="binding site" evidence="11">
    <location>
        <position position="293"/>
    </location>
    <ligand>
        <name>[2Fe-2S] cluster</name>
        <dbReference type="ChEBI" id="CHEBI:190135"/>
    </ligand>
</feature>
<dbReference type="InterPro" id="IPR017927">
    <property type="entry name" value="FAD-bd_FR_type"/>
</dbReference>
<dbReference type="PANTHER" id="PTHR43513">
    <property type="entry name" value="DIHYDROOROTATE DEHYDROGENASE B (NAD(+)), ELECTRON TRANSFER SUBUNIT"/>
    <property type="match status" value="1"/>
</dbReference>
<dbReference type="InterPro" id="IPR019480">
    <property type="entry name" value="Dihydroorotate_DH_Fe-S-bd"/>
</dbReference>
<evidence type="ECO:0000256" key="9">
    <source>
        <dbReference type="ARBA" id="ARBA00023014"/>
    </source>
</evidence>
<keyword evidence="7" id="KW-0249">Electron transport</keyword>
<name>A0A5C5YMN2_9BACT</name>
<evidence type="ECO:0000256" key="6">
    <source>
        <dbReference type="ARBA" id="ARBA00022827"/>
    </source>
</evidence>
<dbReference type="GO" id="GO:0046872">
    <property type="term" value="F:metal ion binding"/>
    <property type="evidence" value="ECO:0007669"/>
    <property type="project" value="UniProtKB-KW"/>
</dbReference>
<evidence type="ECO:0000313" key="13">
    <source>
        <dbReference type="EMBL" id="TWT76067.1"/>
    </source>
</evidence>
<dbReference type="InterPro" id="IPR017938">
    <property type="entry name" value="Riboflavin_synthase-like_b-brl"/>
</dbReference>
<keyword evidence="9 11" id="KW-0411">Iron-sulfur</keyword>
<dbReference type="PROSITE" id="PS51384">
    <property type="entry name" value="FAD_FR"/>
    <property type="match status" value="1"/>
</dbReference>
<comment type="similarity">
    <text evidence="1">Belongs to the PyrK family.</text>
</comment>
<dbReference type="GO" id="GO:0050660">
    <property type="term" value="F:flavin adenine dinucleotide binding"/>
    <property type="evidence" value="ECO:0007669"/>
    <property type="project" value="InterPro"/>
</dbReference>
<comment type="cofactor">
    <cofactor evidence="10">
        <name>[2Fe-2S] cluster</name>
        <dbReference type="ChEBI" id="CHEBI:190135"/>
    </cofactor>
</comment>
<keyword evidence="2" id="KW-0813">Transport</keyword>